<sequence>MGYQDTTVPSAVQSSTVPKNMRYLSSVSCDAGLDDLNGTAHELLSKSVAEAVRFRRLGKSLTASRGEQCRPVIGLVGV</sequence>
<proteinExistence type="predicted"/>
<keyword evidence="2" id="KW-1185">Reference proteome</keyword>
<dbReference type="EMBL" id="AP024828">
    <property type="protein sequence ID" value="BCZ23716.1"/>
    <property type="molecule type" value="Genomic_DNA"/>
</dbReference>
<name>A0ABM7SR07_9MYCO</name>
<reference evidence="1 2" key="2">
    <citation type="submission" date="2021-07" db="EMBL/GenBank/DDBJ databases">
        <authorList>
            <person name="Matsumoto Y."/>
            <person name="Motooka D."/>
            <person name="Nakamura S."/>
        </authorList>
    </citation>
    <scope>NUCLEOTIDE SEQUENCE [LARGE SCALE GENOMIC DNA]</scope>
    <source>
        <strain evidence="1 2">TY59</strain>
    </source>
</reference>
<organism evidence="1 2">
    <name type="scientific">Mycobacterium senriense</name>
    <dbReference type="NCBI Taxonomy" id="2775496"/>
    <lineage>
        <taxon>Bacteria</taxon>
        <taxon>Bacillati</taxon>
        <taxon>Actinomycetota</taxon>
        <taxon>Actinomycetes</taxon>
        <taxon>Mycobacteriales</taxon>
        <taxon>Mycobacteriaceae</taxon>
        <taxon>Mycobacterium</taxon>
        <taxon>Mycobacterium avium complex (MAC)</taxon>
    </lineage>
</organism>
<evidence type="ECO:0000313" key="2">
    <source>
        <dbReference type="Proteomes" id="UP000826012"/>
    </source>
</evidence>
<evidence type="ECO:0000313" key="1">
    <source>
        <dbReference type="EMBL" id="BCZ23716.1"/>
    </source>
</evidence>
<reference evidence="1 2" key="1">
    <citation type="submission" date="2021-07" db="EMBL/GenBank/DDBJ databases">
        <title>Complete genome sequence of nontuberculous Mycobacterium sp. TY59.</title>
        <authorList>
            <person name="Fukushima K."/>
        </authorList>
    </citation>
    <scope>NUCLEOTIDE SEQUENCE [LARGE SCALE GENOMIC DNA]</scope>
    <source>
        <strain evidence="1 2">TY59</strain>
    </source>
</reference>
<dbReference type="Proteomes" id="UP000826012">
    <property type="component" value="Chromosome"/>
</dbReference>
<accession>A0ABM7SR07</accession>
<gene>
    <name evidence="1" type="ORF">MTY59_35710</name>
</gene>
<protein>
    <submittedName>
        <fullName evidence="1">Uncharacterized protein</fullName>
    </submittedName>
</protein>